<dbReference type="InterPro" id="IPR020084">
    <property type="entry name" value="NUDIX_hydrolase_CS"/>
</dbReference>
<feature type="domain" description="Nudix hydrolase" evidence="2">
    <location>
        <begin position="133"/>
        <end position="281"/>
    </location>
</feature>
<dbReference type="Proteomes" id="UP001174936">
    <property type="component" value="Unassembled WGS sequence"/>
</dbReference>
<dbReference type="InterPro" id="IPR015797">
    <property type="entry name" value="NUDIX_hydrolase-like_dom_sf"/>
</dbReference>
<gene>
    <name evidence="3" type="ORF">B0T16DRAFT_417997</name>
</gene>
<comment type="caution">
    <text evidence="3">The sequence shown here is derived from an EMBL/GenBank/DDBJ whole genome shotgun (WGS) entry which is preliminary data.</text>
</comment>
<dbReference type="Gene3D" id="3.90.79.10">
    <property type="entry name" value="Nucleoside Triphosphate Pyrophosphohydrolase"/>
    <property type="match status" value="1"/>
</dbReference>
<dbReference type="Pfam" id="PF00293">
    <property type="entry name" value="NUDIX"/>
    <property type="match status" value="1"/>
</dbReference>
<dbReference type="PROSITE" id="PS00893">
    <property type="entry name" value="NUDIX_BOX"/>
    <property type="match status" value="1"/>
</dbReference>
<dbReference type="AlphaFoldDB" id="A0AA39Y3A8"/>
<proteinExistence type="predicted"/>
<evidence type="ECO:0000256" key="1">
    <source>
        <dbReference type="ARBA" id="ARBA00022801"/>
    </source>
</evidence>
<dbReference type="EMBL" id="JAULSV010000005">
    <property type="protein sequence ID" value="KAK0644620.1"/>
    <property type="molecule type" value="Genomic_DNA"/>
</dbReference>
<dbReference type="SUPFAM" id="SSF55811">
    <property type="entry name" value="Nudix"/>
    <property type="match status" value="1"/>
</dbReference>
<sequence>MTKAHRSSYKIVEAVDSWPYFDDDPEGYKKFMQDYFAFLIDGIGEPIGLVHVSVIEALPWPECWTVDAPKRLITLHCLPNFEVRTLAVEEAMLKGHAANASPSLSIWHNERFPVYSADGQHVLDVDGSGVDVIGARSFAVYLTAWTNTPGGRKYWVQRRGWNKTLLPGMLDSAVSGRLKPGELPYEGMVREAGEEANLPEALLRERLRPCDVLAAAYTTSNQGAPAYMHHTQYVYEIELDQEHVLSCDTDEVAEFFLMSLEEVRDAIDRDEFIPITRLVYLAHFIRHGVITADNDARLQETCARLHRRPRLYLPG</sequence>
<reference evidence="3" key="1">
    <citation type="submission" date="2023-06" db="EMBL/GenBank/DDBJ databases">
        <title>Genome-scale phylogeny and comparative genomics of the fungal order Sordariales.</title>
        <authorList>
            <consortium name="Lawrence Berkeley National Laboratory"/>
            <person name="Hensen N."/>
            <person name="Bonometti L."/>
            <person name="Westerberg I."/>
            <person name="Brannstrom I.O."/>
            <person name="Guillou S."/>
            <person name="Cros-Aarteil S."/>
            <person name="Calhoun S."/>
            <person name="Haridas S."/>
            <person name="Kuo A."/>
            <person name="Mondo S."/>
            <person name="Pangilinan J."/>
            <person name="Riley R."/>
            <person name="Labutti K."/>
            <person name="Andreopoulos B."/>
            <person name="Lipzen A."/>
            <person name="Chen C."/>
            <person name="Yanf M."/>
            <person name="Daum C."/>
            <person name="Ng V."/>
            <person name="Clum A."/>
            <person name="Steindorff A."/>
            <person name="Ohm R."/>
            <person name="Martin F."/>
            <person name="Silar P."/>
            <person name="Natvig D."/>
            <person name="Lalanne C."/>
            <person name="Gautier V."/>
            <person name="Ament-Velasquez S.L."/>
            <person name="Kruys A."/>
            <person name="Hutchinson M.I."/>
            <person name="Powell A.J."/>
            <person name="Barry K."/>
            <person name="Miller A.N."/>
            <person name="Grigoriev I.V."/>
            <person name="Debuchy R."/>
            <person name="Gladieux P."/>
            <person name="Thoren M.H."/>
            <person name="Johannesson H."/>
        </authorList>
    </citation>
    <scope>NUCLEOTIDE SEQUENCE</scope>
    <source>
        <strain evidence="3">SMH2532-1</strain>
    </source>
</reference>
<keyword evidence="4" id="KW-1185">Reference proteome</keyword>
<dbReference type="InterPro" id="IPR000086">
    <property type="entry name" value="NUDIX_hydrolase_dom"/>
</dbReference>
<evidence type="ECO:0000313" key="3">
    <source>
        <dbReference type="EMBL" id="KAK0644620.1"/>
    </source>
</evidence>
<evidence type="ECO:0000259" key="2">
    <source>
        <dbReference type="PROSITE" id="PS51462"/>
    </source>
</evidence>
<evidence type="ECO:0000313" key="4">
    <source>
        <dbReference type="Proteomes" id="UP001174936"/>
    </source>
</evidence>
<dbReference type="PROSITE" id="PS51462">
    <property type="entry name" value="NUDIX"/>
    <property type="match status" value="1"/>
</dbReference>
<name>A0AA39Y3A8_9PEZI</name>
<organism evidence="3 4">
    <name type="scientific">Cercophora newfieldiana</name>
    <dbReference type="NCBI Taxonomy" id="92897"/>
    <lineage>
        <taxon>Eukaryota</taxon>
        <taxon>Fungi</taxon>
        <taxon>Dikarya</taxon>
        <taxon>Ascomycota</taxon>
        <taxon>Pezizomycotina</taxon>
        <taxon>Sordariomycetes</taxon>
        <taxon>Sordariomycetidae</taxon>
        <taxon>Sordariales</taxon>
        <taxon>Lasiosphaeriaceae</taxon>
        <taxon>Cercophora</taxon>
    </lineage>
</organism>
<dbReference type="GO" id="GO:0016787">
    <property type="term" value="F:hydrolase activity"/>
    <property type="evidence" value="ECO:0007669"/>
    <property type="project" value="UniProtKB-KW"/>
</dbReference>
<accession>A0AA39Y3A8</accession>
<dbReference type="CDD" id="cd03676">
    <property type="entry name" value="NUDIX_Tnr3_like"/>
    <property type="match status" value="1"/>
</dbReference>
<protein>
    <submittedName>
        <fullName evidence="3">NUDIX hydrolase domain-like protein</fullName>
    </submittedName>
</protein>
<keyword evidence="1 3" id="KW-0378">Hydrolase</keyword>